<feature type="chain" id="PRO_5008274720" evidence="1">
    <location>
        <begin position="18"/>
        <end position="395"/>
    </location>
</feature>
<evidence type="ECO:0000313" key="2">
    <source>
        <dbReference type="EMBL" id="OAO17431.1"/>
    </source>
</evidence>
<protein>
    <submittedName>
        <fullName evidence="2">Uncharacterized protein</fullName>
    </submittedName>
</protein>
<dbReference type="Proteomes" id="UP000078348">
    <property type="component" value="Unassembled WGS sequence"/>
</dbReference>
<gene>
    <name evidence="2" type="ORF">AV274_0848</name>
</gene>
<organism evidence="2 3">
    <name type="scientific">Blastocystis sp. subtype 1 (strain ATCC 50177 / NandII)</name>
    <dbReference type="NCBI Taxonomy" id="478820"/>
    <lineage>
        <taxon>Eukaryota</taxon>
        <taxon>Sar</taxon>
        <taxon>Stramenopiles</taxon>
        <taxon>Bigyra</taxon>
        <taxon>Opalozoa</taxon>
        <taxon>Opalinata</taxon>
        <taxon>Blastocystidae</taxon>
        <taxon>Blastocystis</taxon>
    </lineage>
</organism>
<feature type="signal peptide" evidence="1">
    <location>
        <begin position="1"/>
        <end position="17"/>
    </location>
</feature>
<evidence type="ECO:0000256" key="1">
    <source>
        <dbReference type="SAM" id="SignalP"/>
    </source>
</evidence>
<keyword evidence="3" id="KW-1185">Reference proteome</keyword>
<name>A0A196SMC6_BLAHN</name>
<evidence type="ECO:0000313" key="3">
    <source>
        <dbReference type="Proteomes" id="UP000078348"/>
    </source>
</evidence>
<sequence>MRALPFALCILLQFVYSKITIHIDGVYGATVVAHIEGVHSAQIAYFANSDETLDYATAKDKMRSFGSVLANDAFFIRFPLLQESTSVFLAIAATSYSSSIPAFLNYPIPLESIQCNSQKLSFGPLSDLQDSCVEVSVEVDGEGDVYLLGDSRQNAPLARTIVNEGVFLGQLFLIRLVTHSHKHDSVKTIYCRFAEGEPQSLFVTLVNGKCMHDPVRKDFSIPHYLNDYKWSRSAMKQWQERTRLIPQNIGIKYRRYSAVTVAPSAIHLPTTAGDVLKSSTVEARKLFNELTSRNEVQPAEMEPELFSITWMEGYIHEGRFFGWVFVQGEGSLFVLVAKPRDAVTVWDVVRHGNNVGYFDEEAVDISIPGLESGMYTIHAALLYGEECFGPFSTTI</sequence>
<accession>A0A196SMC6</accession>
<dbReference type="AlphaFoldDB" id="A0A196SMC6"/>
<reference evidence="2 3" key="1">
    <citation type="submission" date="2016-05" db="EMBL/GenBank/DDBJ databases">
        <title>Nuclear genome of Blastocystis sp. subtype 1 NandII.</title>
        <authorList>
            <person name="Gentekaki E."/>
            <person name="Curtis B."/>
            <person name="Stairs C."/>
            <person name="Eme L."/>
            <person name="Herman E."/>
            <person name="Klimes V."/>
            <person name="Arias M.C."/>
            <person name="Elias M."/>
            <person name="Hilliou F."/>
            <person name="Klute M."/>
            <person name="Malik S.-B."/>
            <person name="Pightling A."/>
            <person name="Rachubinski R."/>
            <person name="Salas D."/>
            <person name="Schlacht A."/>
            <person name="Suga H."/>
            <person name="Archibald J."/>
            <person name="Ball S.G."/>
            <person name="Clark G."/>
            <person name="Dacks J."/>
            <person name="Van Der Giezen M."/>
            <person name="Tsaousis A."/>
            <person name="Roger A."/>
        </authorList>
    </citation>
    <scope>NUCLEOTIDE SEQUENCE [LARGE SCALE GENOMIC DNA]</scope>
    <source>
        <strain evidence="3">ATCC 50177 / NandII</strain>
    </source>
</reference>
<comment type="caution">
    <text evidence="2">The sequence shown here is derived from an EMBL/GenBank/DDBJ whole genome shotgun (WGS) entry which is preliminary data.</text>
</comment>
<proteinExistence type="predicted"/>
<dbReference type="EMBL" id="LXWW01000031">
    <property type="protein sequence ID" value="OAO17431.1"/>
    <property type="molecule type" value="Genomic_DNA"/>
</dbReference>
<keyword evidence="1" id="KW-0732">Signal</keyword>